<dbReference type="InterPro" id="IPR033207">
    <property type="entry name" value="CCP110"/>
</dbReference>
<feature type="region of interest" description="Disordered" evidence="1">
    <location>
        <begin position="121"/>
        <end position="250"/>
    </location>
</feature>
<dbReference type="Proteomes" id="UP001367676">
    <property type="component" value="Unassembled WGS sequence"/>
</dbReference>
<dbReference type="GO" id="GO:0007099">
    <property type="term" value="P:centriole replication"/>
    <property type="evidence" value="ECO:0007669"/>
    <property type="project" value="InterPro"/>
</dbReference>
<sequence>MDYGTYVSCIKIGKQPIIPPLLSEENRNEMRYYRDLAVSVEKRRKCRRNSADSGVMISSNDGSCQRKAEASEVVANKSLPTPDTNKDMVSADGSSSNEIMVSAEGSSGDSDHDNVFFEAEKSCSPLRERRNSYTIERSPDNETQQVAVTSEPQNSPIEAAPLTASESSSTPVGVERLNSGTVIKSPKTASESSKIPVHRARRSLQATKDSPISISERSKEPVPSERRNSYTVKDAQISASENSNEKVPRRNSYTIDPVSAVVSPKVPVVRERRNSYTLESPSPIMLQYMQSLEQHDPNKQCELFVESIKNYNVLDVADENQFEIGIEDKELSLEDLVSNSTESGSLKLSDLGMWDACSDETLHNFLNADLQTVDSLPSSICGSPVSVIPACNFSACFKSSTEQALDVKPAASIPVINRSCECICNAISNLEPLRSQVADTIFQKEDHFDDHIDDSFSRDFRYLDLSNFSYDSDCPEGRYSECSSVSLSKFLSGDKLPDGAESEYVAFCYMKEQLEQKHRSEFKRLLREQQKEHDNLKLQFNKVSSVSKHTPSPQSNYAYSGSVVLKKYTPTSGQSTPVKSMSVDEQRADGTCSRTNACNGSSNVVEMKKKMPVKKIKSPRPPLTVEQAASKINAAIRGYLTRRLFKTERVTLLVQTIKDCLATAVSLQNEANLGMSELDLQSRLLQQLTVACNDLHSTFLLPMPEKLAIIAADREKKFRLSLKRKTPLPLSEATRRTLERKILANSAPPAQRKYDRKRCKSVSSTASGRLDVSFSSKCLIFRSDVLNFVQMSQLRHLDEK</sequence>
<gene>
    <name evidence="2" type="ORF">V9T40_012034</name>
</gene>
<dbReference type="GO" id="GO:1903723">
    <property type="term" value="P:negative regulation of centriole elongation"/>
    <property type="evidence" value="ECO:0007669"/>
    <property type="project" value="TreeGrafter"/>
</dbReference>
<evidence type="ECO:0000256" key="1">
    <source>
        <dbReference type="SAM" id="MobiDB-lite"/>
    </source>
</evidence>
<evidence type="ECO:0000313" key="2">
    <source>
        <dbReference type="EMBL" id="KAK7575748.1"/>
    </source>
</evidence>
<dbReference type="PANTHER" id="PTHR13594">
    <property type="entry name" value="CENTRIOLAR COILED-COIL PROTEIN OF 110 KDA"/>
    <property type="match status" value="1"/>
</dbReference>
<feature type="compositionally biased region" description="Basic and acidic residues" evidence="1">
    <location>
        <begin position="121"/>
        <end position="131"/>
    </location>
</feature>
<protein>
    <submittedName>
        <fullName evidence="2">Uncharacterized protein</fullName>
    </submittedName>
</protein>
<dbReference type="PROSITE" id="PS50096">
    <property type="entry name" value="IQ"/>
    <property type="match status" value="1"/>
</dbReference>
<keyword evidence="3" id="KW-1185">Reference proteome</keyword>
<accession>A0AAN9Y042</accession>
<proteinExistence type="predicted"/>
<feature type="compositionally biased region" description="Polar residues" evidence="1">
    <location>
        <begin position="204"/>
        <end position="215"/>
    </location>
</feature>
<organism evidence="2 3">
    <name type="scientific">Parthenolecanium corni</name>
    <dbReference type="NCBI Taxonomy" id="536013"/>
    <lineage>
        <taxon>Eukaryota</taxon>
        <taxon>Metazoa</taxon>
        <taxon>Ecdysozoa</taxon>
        <taxon>Arthropoda</taxon>
        <taxon>Hexapoda</taxon>
        <taxon>Insecta</taxon>
        <taxon>Pterygota</taxon>
        <taxon>Neoptera</taxon>
        <taxon>Paraneoptera</taxon>
        <taxon>Hemiptera</taxon>
        <taxon>Sternorrhyncha</taxon>
        <taxon>Coccoidea</taxon>
        <taxon>Coccidae</taxon>
        <taxon>Parthenolecanium</taxon>
    </lineage>
</organism>
<reference evidence="2 3" key="1">
    <citation type="submission" date="2024-03" db="EMBL/GenBank/DDBJ databases">
        <title>Adaptation during the transition from Ophiocordyceps entomopathogen to insect associate is accompanied by gene loss and intensified selection.</title>
        <authorList>
            <person name="Ward C.M."/>
            <person name="Onetto C.A."/>
            <person name="Borneman A.R."/>
        </authorList>
    </citation>
    <scope>NUCLEOTIDE SEQUENCE [LARGE SCALE GENOMIC DNA]</scope>
    <source>
        <strain evidence="2">AWRI1</strain>
        <tissue evidence="2">Single Adult Female</tissue>
    </source>
</reference>
<dbReference type="GO" id="GO:0005814">
    <property type="term" value="C:centriole"/>
    <property type="evidence" value="ECO:0007669"/>
    <property type="project" value="InterPro"/>
</dbReference>
<feature type="compositionally biased region" description="Polar residues" evidence="1">
    <location>
        <begin position="178"/>
        <end position="193"/>
    </location>
</feature>
<evidence type="ECO:0000313" key="3">
    <source>
        <dbReference type="Proteomes" id="UP001367676"/>
    </source>
</evidence>
<dbReference type="GO" id="GO:0032053">
    <property type="term" value="P:ciliary basal body organization"/>
    <property type="evidence" value="ECO:0007669"/>
    <property type="project" value="TreeGrafter"/>
</dbReference>
<dbReference type="EMBL" id="JBBCAQ010000036">
    <property type="protein sequence ID" value="KAK7575748.1"/>
    <property type="molecule type" value="Genomic_DNA"/>
</dbReference>
<feature type="compositionally biased region" description="Basic and acidic residues" evidence="1">
    <location>
        <begin position="216"/>
        <end position="228"/>
    </location>
</feature>
<comment type="caution">
    <text evidence="2">The sequence shown here is derived from an EMBL/GenBank/DDBJ whole genome shotgun (WGS) entry which is preliminary data.</text>
</comment>
<dbReference type="PANTHER" id="PTHR13594:SF1">
    <property type="entry name" value="CENTRIOLAR COILED-COIL PROTEIN OF 110 KDA"/>
    <property type="match status" value="1"/>
</dbReference>
<dbReference type="GO" id="GO:0032465">
    <property type="term" value="P:regulation of cytokinesis"/>
    <property type="evidence" value="ECO:0007669"/>
    <property type="project" value="InterPro"/>
</dbReference>
<feature type="compositionally biased region" description="Polar residues" evidence="1">
    <location>
        <begin position="141"/>
        <end position="156"/>
    </location>
</feature>
<name>A0AAN9Y042_9HEMI</name>
<feature type="region of interest" description="Disordered" evidence="1">
    <location>
        <begin position="48"/>
        <end position="72"/>
    </location>
</feature>
<dbReference type="Pfam" id="PF16025">
    <property type="entry name" value="CaM_bind"/>
    <property type="match status" value="1"/>
</dbReference>
<dbReference type="AlphaFoldDB" id="A0AAN9Y042"/>